<feature type="signal peptide" evidence="1">
    <location>
        <begin position="1"/>
        <end position="17"/>
    </location>
</feature>
<keyword evidence="3" id="KW-1185">Reference proteome</keyword>
<evidence type="ECO:0000313" key="2">
    <source>
        <dbReference type="EMBL" id="KAG9256559.1"/>
    </source>
</evidence>
<evidence type="ECO:0000256" key="1">
    <source>
        <dbReference type="SAM" id="SignalP"/>
    </source>
</evidence>
<name>A0A9P8CR21_9HYPO</name>
<evidence type="ECO:0000313" key="3">
    <source>
        <dbReference type="Proteomes" id="UP000887229"/>
    </source>
</evidence>
<dbReference type="Proteomes" id="UP000887229">
    <property type="component" value="Unassembled WGS sequence"/>
</dbReference>
<accession>A0A9P8CR21</accession>
<proteinExistence type="predicted"/>
<feature type="chain" id="PRO_5040393090" evidence="1">
    <location>
        <begin position="18"/>
        <end position="108"/>
    </location>
</feature>
<dbReference type="RefSeq" id="XP_046120483.1">
    <property type="nucleotide sequence ID" value="XM_046262026.1"/>
</dbReference>
<reference evidence="2" key="1">
    <citation type="journal article" date="2021" name="IMA Fungus">
        <title>Genomic characterization of three marine fungi, including Emericellopsis atlantica sp. nov. with signatures of a generalist lifestyle and marine biomass degradation.</title>
        <authorList>
            <person name="Hagestad O.C."/>
            <person name="Hou L."/>
            <person name="Andersen J.H."/>
            <person name="Hansen E.H."/>
            <person name="Altermark B."/>
            <person name="Li C."/>
            <person name="Kuhnert E."/>
            <person name="Cox R.J."/>
            <person name="Crous P.W."/>
            <person name="Spatafora J.W."/>
            <person name="Lail K."/>
            <person name="Amirebrahimi M."/>
            <person name="Lipzen A."/>
            <person name="Pangilinan J."/>
            <person name="Andreopoulos W."/>
            <person name="Hayes R.D."/>
            <person name="Ng V."/>
            <person name="Grigoriev I.V."/>
            <person name="Jackson S.A."/>
            <person name="Sutton T.D.S."/>
            <person name="Dobson A.D.W."/>
            <person name="Rama T."/>
        </authorList>
    </citation>
    <scope>NUCLEOTIDE SEQUENCE</scope>
    <source>
        <strain evidence="2">TS7</strain>
    </source>
</reference>
<comment type="caution">
    <text evidence="2">The sequence shown here is derived from an EMBL/GenBank/DDBJ whole genome shotgun (WGS) entry which is preliminary data.</text>
</comment>
<keyword evidence="1" id="KW-0732">Signal</keyword>
<dbReference type="EMBL" id="MU251247">
    <property type="protein sequence ID" value="KAG9256559.1"/>
    <property type="molecule type" value="Genomic_DNA"/>
</dbReference>
<gene>
    <name evidence="2" type="ORF">F5Z01DRAFT_634141</name>
</gene>
<dbReference type="AlphaFoldDB" id="A0A9P8CR21"/>
<organism evidence="2 3">
    <name type="scientific">Emericellopsis atlantica</name>
    <dbReference type="NCBI Taxonomy" id="2614577"/>
    <lineage>
        <taxon>Eukaryota</taxon>
        <taxon>Fungi</taxon>
        <taxon>Dikarya</taxon>
        <taxon>Ascomycota</taxon>
        <taxon>Pezizomycotina</taxon>
        <taxon>Sordariomycetes</taxon>
        <taxon>Hypocreomycetidae</taxon>
        <taxon>Hypocreales</taxon>
        <taxon>Bionectriaceae</taxon>
        <taxon>Emericellopsis</taxon>
    </lineage>
</organism>
<dbReference type="GeneID" id="70292929"/>
<dbReference type="OrthoDB" id="10509943at2759"/>
<sequence>MQVTLAIFAALSGLALSSPLPGADSVSSVNLNVARGLFCSQTCCSGPQTSGACDCNVFGCNCTWATGAFTRLGSKVNSTSFPHADSRLARSTTCTNAIGDSNADSVHL</sequence>
<protein>
    <submittedName>
        <fullName evidence="2">Uncharacterized protein</fullName>
    </submittedName>
</protein>